<dbReference type="EMBL" id="IACF01004227">
    <property type="protein sequence ID" value="LAB69821.1"/>
    <property type="molecule type" value="mRNA"/>
</dbReference>
<dbReference type="SMART" id="SM00164">
    <property type="entry name" value="TBC"/>
    <property type="match status" value="1"/>
</dbReference>
<dbReference type="InterPro" id="IPR000195">
    <property type="entry name" value="Rab-GAP-TBC_dom"/>
</dbReference>
<dbReference type="Gene3D" id="1.10.472.80">
    <property type="entry name" value="Ypt/Rab-GAP domain of gyp1p, domain 3"/>
    <property type="match status" value="1"/>
</dbReference>
<keyword evidence="1" id="KW-0343">GTPase activation</keyword>
<evidence type="ECO:0000259" key="3">
    <source>
        <dbReference type="PROSITE" id="PS50086"/>
    </source>
</evidence>
<evidence type="ECO:0000313" key="4">
    <source>
        <dbReference type="EMBL" id="LAB69821.1"/>
    </source>
</evidence>
<feature type="region of interest" description="Disordered" evidence="2">
    <location>
        <begin position="608"/>
        <end position="627"/>
    </location>
</feature>
<evidence type="ECO:0000256" key="2">
    <source>
        <dbReference type="SAM" id="MobiDB-lite"/>
    </source>
</evidence>
<dbReference type="Pfam" id="PF00566">
    <property type="entry name" value="RabGAP-TBC"/>
    <property type="match status" value="1"/>
</dbReference>
<dbReference type="PROSITE" id="PS50086">
    <property type="entry name" value="TBC_RABGAP"/>
    <property type="match status" value="1"/>
</dbReference>
<dbReference type="GO" id="GO:1901096">
    <property type="term" value="P:regulation of autophagosome maturation"/>
    <property type="evidence" value="ECO:0007669"/>
    <property type="project" value="TreeGrafter"/>
</dbReference>
<accession>A0A2P2I736</accession>
<protein>
    <submittedName>
        <fullName evidence="4">TBC1 domain family member 25</fullName>
    </submittedName>
</protein>
<dbReference type="PANTHER" id="PTHR22957">
    <property type="entry name" value="TBC1 DOMAIN FAMILY MEMBER GTPASE-ACTIVATING PROTEIN"/>
    <property type="match status" value="1"/>
</dbReference>
<feature type="domain" description="Rab-GAP TBC" evidence="3">
    <location>
        <begin position="215"/>
        <end position="426"/>
    </location>
</feature>
<organism evidence="4">
    <name type="scientific">Hirondellea gigas</name>
    <dbReference type="NCBI Taxonomy" id="1518452"/>
    <lineage>
        <taxon>Eukaryota</taxon>
        <taxon>Metazoa</taxon>
        <taxon>Ecdysozoa</taxon>
        <taxon>Arthropoda</taxon>
        <taxon>Crustacea</taxon>
        <taxon>Multicrustacea</taxon>
        <taxon>Malacostraca</taxon>
        <taxon>Eumalacostraca</taxon>
        <taxon>Peracarida</taxon>
        <taxon>Amphipoda</taxon>
        <taxon>Amphilochidea</taxon>
        <taxon>Lysianassida</taxon>
        <taxon>Lysianassidira</taxon>
        <taxon>Lysianassoidea</taxon>
        <taxon>Lysianassidae</taxon>
        <taxon>Hirondellea</taxon>
    </lineage>
</organism>
<dbReference type="GO" id="GO:0005776">
    <property type="term" value="C:autophagosome"/>
    <property type="evidence" value="ECO:0007669"/>
    <property type="project" value="TreeGrafter"/>
</dbReference>
<dbReference type="InterPro" id="IPR035969">
    <property type="entry name" value="Rab-GAP_TBC_sf"/>
</dbReference>
<dbReference type="PANTHER" id="PTHR22957:SF333">
    <property type="entry name" value="TBC1 DOMAIN FAMILY MEMBER 25"/>
    <property type="match status" value="1"/>
</dbReference>
<dbReference type="Gene3D" id="1.10.8.270">
    <property type="entry name" value="putative rabgap domain of human tbc1 domain family member 14 like domains"/>
    <property type="match status" value="1"/>
</dbReference>
<proteinExistence type="evidence at transcript level"/>
<evidence type="ECO:0000256" key="1">
    <source>
        <dbReference type="ARBA" id="ARBA00022468"/>
    </source>
</evidence>
<sequence length="1078" mass="119232">MASLTNTNDAVRIQVIQQQCNFAGASQCCKFSVDPQLTTIAVLHNLITRAFKLNREFETSYLARDDKLPEAMWCPLLSDFDLQLAFKRCSVPHLLVKVEYGRSASASAGSSSGSWSEGIELLPRLPPLPDISAVTANNYSVRLPGLFREKMEKTIGLMQKALNWPEELAADAVGGSDAPRLVPPPLDDLRFQSFLDNVGVMQRAAELRKTVYLIGLEPSLRKVAWKHLLDVYPEGLTGRERLDYMKMKAQEYYKLRDTWQKHLQQPGQVCEEVSIISNMVRKDVLRTDRQHPYFSGSDDNPNTTVLYNILTTYSLNHPSVGYCQGMSDLASPLLVTQRDEGHAYVCFCALMSRTHLNFHIDGDAMSLKFQHLSEALLYYDPDFYLYLQEHQADDLLFCYRWLLLELKREFAFDDAQTMLEVLWATLPPRPPQQQLHLYEVIFNPEASLQAAAANTASFGCSHSSTSKSPSHHKSSSYGTQATITQPSARILSRVKSLQRISNYGTVCALRRQRSSEAAVLSRHVSRRSRPLTRALSQPVHSRRFYPNFGACVDTSTQNTADTNTSAVLSLAASKDLVKKKSGTQQHTVLSPLSDDVFLGYNDNDGKYDAGEASSTNSKLQDDADAANVTPTRKIKNLKEFMVLGKNPASPSKSPKKDSNNCCENKYSSSVCNDVDDSCANNSSVSKALSSDHSLITDNDDRSNIPLFIQRPIDFVASSISTLPNPIKSKPYNCLTGDVREFPPSGLTPTESPCDNSSISSCHEAIVCNGSLMTPTSNGFCTSETFYGTSSEQKIDSKSGNLVNSTVGIAQQDDISYTCDPNTRAWSSTDRYSRFSQESTSSPSTNSSTCSSVLCEAETARRCFSESDAGLGLLLDCEDDRVEDEELCVEVWENPVASSPIRDCPPKLQMTESCTENDISKLLSSRDQQHSSAHFSTVDQRSRLTSLSDDSTVSLANISKITKQTDKKSANTGWTVGLGSNTSASSSSAVGATVNKLCPPEKFGGGNPFLMIVCVTILLQHRSFIISQRLDHNDLAMHFDKMVRKHNVHTVLRQARVRYHHYCSMFSGDSSSVSAHQSC</sequence>
<dbReference type="AlphaFoldDB" id="A0A2P2I736"/>
<dbReference type="GO" id="GO:0005096">
    <property type="term" value="F:GTPase activator activity"/>
    <property type="evidence" value="ECO:0007669"/>
    <property type="project" value="UniProtKB-KW"/>
</dbReference>
<reference evidence="4" key="1">
    <citation type="journal article" date="2018" name="Biosci. Biotechnol. Biochem.">
        <title>Polysaccharide hydrolase of the hadal zone amphipods Hirondellea gigas.</title>
        <authorList>
            <person name="Kobayashi H."/>
            <person name="Nagahama T."/>
            <person name="Arai W."/>
            <person name="Sasagawa Y."/>
            <person name="Umeda M."/>
            <person name="Hayashi T."/>
            <person name="Nikaido I."/>
            <person name="Watanabe H."/>
            <person name="Oguri K."/>
            <person name="Kitazato H."/>
            <person name="Fujioka K."/>
            <person name="Kido Y."/>
            <person name="Takami H."/>
        </authorList>
    </citation>
    <scope>NUCLEOTIDE SEQUENCE</scope>
    <source>
        <tissue evidence="4">Whole body</tissue>
    </source>
</reference>
<name>A0A2P2I736_9CRUS</name>
<dbReference type="SUPFAM" id="SSF47923">
    <property type="entry name" value="Ypt/Rab-GAP domain of gyp1p"/>
    <property type="match status" value="2"/>
</dbReference>